<dbReference type="InterPro" id="IPR008928">
    <property type="entry name" value="6-hairpin_glycosidase_sf"/>
</dbReference>
<accession>R9GQS5</accession>
<evidence type="ECO:0000313" key="2">
    <source>
        <dbReference type="Proteomes" id="UP000014174"/>
    </source>
</evidence>
<reference evidence="1 2" key="1">
    <citation type="journal article" date="2013" name="Genome Announc.">
        <title>Draft Genome Sequence of Arcticibacter svalbardensis Strain MN12-7T, a Member of the Family Sphingobacteriaceae Isolated from an Arctic Soil Sample.</title>
        <authorList>
            <person name="Shivaji S."/>
            <person name="Ara S."/>
            <person name="Prasad S."/>
            <person name="Manasa B.P."/>
            <person name="Begum Z."/>
            <person name="Singh A."/>
            <person name="Kumar Pinnaka A."/>
        </authorList>
    </citation>
    <scope>NUCLEOTIDE SEQUENCE [LARGE SCALE GENOMIC DNA]</scope>
    <source>
        <strain evidence="1 2">MN12-7</strain>
    </source>
</reference>
<sequence>MVSSFGKVLLLGMVMFLFSGWKYKNTKPEVFTLKNSILNLTWSKDNKGWKLSKLKIKVDGEWKTLTSSDAEYLVLYNATKPDTAPLPIYDTAGSKIDFPEPVYKFVTGVWKEITSPVQMNEAGEPDYFYPKKAKMDSDGTLVFSSETSKSVIQSAWSMDKNYSSDINVVISLTAKADGYYSIASPAITTVSEDQLSWGVIPGHFQGATIEKDFVKAFVYGQGIPDRPLLVRERTASTLSPCVTNKDGITIAVIPEPGTGRNPWTGDQNTHSDWELGMSLMNRKHKITPTIYHPVLGEKGSYLKAGETRVFKFRYSITTGDWFTATKHASQDIYKFADFLKLKKAAQSLTDRVLAMHKYVVNDTTSMWRTEQFNSTTIGAQAYLGGVVGSVKDAMKNSDYGAMWMLATVMDDSILKTTRLPYARNFKLEQQQISDGFFKGAVIGQYYLSKSKKFTEEYGPYVEPIGLTYYNLIDIGNILLFDPEDSVLKSRFIAGADKLLEWQNNEGKWQVAYDRETTKPLFTELEDLRPTFYGLVVAYRILKDEKYLIGARKGADWYIKNAINKGHFLGVCGDTRFVPDFATVQSAQALLDLYDVTKDKTYQDAAIKAAQFYTTSIYTHPIPNREIKTVNGVKREDWEISQVGLSFEHGGAVGSANTLGPILLASHAGLFVRIYQLTKDSIYLNMARAAVLGRDAFVDDKTKVASYYWKAMNAGPGEYPHHAWWQIGWITDYLLSEVEMHSNGKITFPRGFMTPKVGPHEAYGFAPGSVYGRQAKLVLKEGMLKSKSPYLDYIGAVSTDSKAIYFILLNDSSEPLKTTIDLDVEKIISTKKVNNLMWLSPEGKGIESIGNSLNIDVSLPAYGLKVLRVE</sequence>
<dbReference type="STRING" id="1150600.ADIARSV_2652"/>
<comment type="caution">
    <text evidence="1">The sequence shown here is derived from an EMBL/GenBank/DDBJ whole genome shotgun (WGS) entry which is preliminary data.</text>
</comment>
<evidence type="ECO:0000313" key="1">
    <source>
        <dbReference type="EMBL" id="EOR94157.1"/>
    </source>
</evidence>
<dbReference type="Proteomes" id="UP000014174">
    <property type="component" value="Unassembled WGS sequence"/>
</dbReference>
<dbReference type="EC" id="3.1.4.46" evidence="1"/>
<dbReference type="PATRIC" id="fig|1150600.3.peg.2625"/>
<dbReference type="RefSeq" id="WP_016195883.1">
    <property type="nucleotide sequence ID" value="NZ_AQPN01000096.1"/>
</dbReference>
<dbReference type="GO" id="GO:0005975">
    <property type="term" value="P:carbohydrate metabolic process"/>
    <property type="evidence" value="ECO:0007669"/>
    <property type="project" value="InterPro"/>
</dbReference>
<name>R9GQS5_9SPHI</name>
<organism evidence="1 2">
    <name type="scientific">Arcticibacter svalbardensis MN12-7</name>
    <dbReference type="NCBI Taxonomy" id="1150600"/>
    <lineage>
        <taxon>Bacteria</taxon>
        <taxon>Pseudomonadati</taxon>
        <taxon>Bacteroidota</taxon>
        <taxon>Sphingobacteriia</taxon>
        <taxon>Sphingobacteriales</taxon>
        <taxon>Sphingobacteriaceae</taxon>
        <taxon>Arcticibacter</taxon>
    </lineage>
</organism>
<dbReference type="EMBL" id="AQPN01000096">
    <property type="protein sequence ID" value="EOR94157.1"/>
    <property type="molecule type" value="Genomic_DNA"/>
</dbReference>
<protein>
    <submittedName>
        <fullName evidence="1">Glycerophosphoryl diester phosphodiesterase</fullName>
        <ecNumber evidence="1">3.1.4.46</ecNumber>
    </submittedName>
</protein>
<dbReference type="SUPFAM" id="SSF48208">
    <property type="entry name" value="Six-hairpin glycosidases"/>
    <property type="match status" value="1"/>
</dbReference>
<keyword evidence="2" id="KW-1185">Reference proteome</keyword>
<gene>
    <name evidence="1" type="ORF">ADIARSV_2652</name>
</gene>
<keyword evidence="1" id="KW-0378">Hydrolase</keyword>
<dbReference type="AlphaFoldDB" id="R9GQS5"/>
<dbReference type="GO" id="GO:0008889">
    <property type="term" value="F:glycerophosphodiester phosphodiesterase activity"/>
    <property type="evidence" value="ECO:0007669"/>
    <property type="project" value="UniProtKB-EC"/>
</dbReference>
<dbReference type="eggNOG" id="COG1331">
    <property type="taxonomic scope" value="Bacteria"/>
</dbReference>
<proteinExistence type="predicted"/>